<evidence type="ECO:0000313" key="3">
    <source>
        <dbReference type="Proteomes" id="UP001501333"/>
    </source>
</evidence>
<accession>A0ABP7YV58</accession>
<comment type="caution">
    <text evidence="2">The sequence shown here is derived from an EMBL/GenBank/DDBJ whole genome shotgun (WGS) entry which is preliminary data.</text>
</comment>
<reference evidence="3" key="1">
    <citation type="journal article" date="2019" name="Int. J. Syst. Evol. Microbiol.">
        <title>The Global Catalogue of Microorganisms (GCM) 10K type strain sequencing project: providing services to taxonomists for standard genome sequencing and annotation.</title>
        <authorList>
            <consortium name="The Broad Institute Genomics Platform"/>
            <consortium name="The Broad Institute Genome Sequencing Center for Infectious Disease"/>
            <person name="Wu L."/>
            <person name="Ma J."/>
        </authorList>
    </citation>
    <scope>NUCLEOTIDE SEQUENCE [LARGE SCALE GENOMIC DNA]</scope>
    <source>
        <strain evidence="3">JCM 17386</strain>
    </source>
</reference>
<dbReference type="Pfam" id="PF16289">
    <property type="entry name" value="PIN_12"/>
    <property type="match status" value="1"/>
</dbReference>
<protein>
    <recommendedName>
        <fullName evidence="1">DUF4935 domain-containing protein</fullName>
    </recommendedName>
</protein>
<dbReference type="RefSeq" id="WP_229355266.1">
    <property type="nucleotide sequence ID" value="NZ_BAABAO010000016.1"/>
</dbReference>
<organism evidence="2 3">
    <name type="scientific">Flavobacterium chungbukense</name>
    <dbReference type="NCBI Taxonomy" id="877464"/>
    <lineage>
        <taxon>Bacteria</taxon>
        <taxon>Pseudomonadati</taxon>
        <taxon>Bacteroidota</taxon>
        <taxon>Flavobacteriia</taxon>
        <taxon>Flavobacteriales</taxon>
        <taxon>Flavobacteriaceae</taxon>
        <taxon>Flavobacterium</taxon>
    </lineage>
</organism>
<dbReference type="EMBL" id="BAABAO010000016">
    <property type="protein sequence ID" value="GAA4141850.1"/>
    <property type="molecule type" value="Genomic_DNA"/>
</dbReference>
<feature type="domain" description="DUF4935" evidence="1">
    <location>
        <begin position="7"/>
        <end position="177"/>
    </location>
</feature>
<gene>
    <name evidence="2" type="ORF">GCM10022250_43820</name>
</gene>
<keyword evidence="3" id="KW-1185">Reference proteome</keyword>
<evidence type="ECO:0000259" key="1">
    <source>
        <dbReference type="Pfam" id="PF16289"/>
    </source>
</evidence>
<dbReference type="InterPro" id="IPR032557">
    <property type="entry name" value="DUF4935"/>
</dbReference>
<name>A0ABP7YV58_9FLAO</name>
<sequence length="359" mass="42310">MLKTRNIYIDTEIFVASNYFHNENLRRIQKFGELKTVNIFMTEITKSEIQKNIKEDITNAISEINRFRQIIANKGKVLKNVEKFKPYFELPKIELELDYSELSEKLEEFIEKAKVEFIPFELANINDVVLQYLNENPPFKKGRKKYEFPDAIVISALSLWCKKNSTEIYFISGDPDFKDIKIPGLIILSSAKILLNKINSQYSHDESEWILEIFQTHEKKIIKEIGKTFEETILDESMYEIEISNIDIKSMHLFDPSLVESNRGSGEYYFQLDFDIVFSCDIEQADYSFASYDKEDDRYYNVGKKEANYELHFTQTAEIAIEAYFEDKDEDQDIIISCRYVSIPSEYKVESHIEYNAYN</sequence>
<proteinExistence type="predicted"/>
<dbReference type="Proteomes" id="UP001501333">
    <property type="component" value="Unassembled WGS sequence"/>
</dbReference>
<evidence type="ECO:0000313" key="2">
    <source>
        <dbReference type="EMBL" id="GAA4141850.1"/>
    </source>
</evidence>